<dbReference type="NCBIfam" id="TIGR04183">
    <property type="entry name" value="Por_Secre_tail"/>
    <property type="match status" value="1"/>
</dbReference>
<dbReference type="Pfam" id="PF13860">
    <property type="entry name" value="FlgD_ig"/>
    <property type="match status" value="1"/>
</dbReference>
<gene>
    <name evidence="2" type="ORF">KC729_15470</name>
</gene>
<dbReference type="Proteomes" id="UP000697710">
    <property type="component" value="Unassembled WGS sequence"/>
</dbReference>
<dbReference type="Gene3D" id="2.60.40.4070">
    <property type="match status" value="1"/>
</dbReference>
<accession>A0A956M0I5</accession>
<protein>
    <submittedName>
        <fullName evidence="2">T9SS type A sorting domain-containing protein</fullName>
    </submittedName>
</protein>
<reference evidence="2" key="1">
    <citation type="submission" date="2020-04" db="EMBL/GenBank/DDBJ databases">
        <authorList>
            <person name="Zhang T."/>
        </authorList>
    </citation>
    <scope>NUCLEOTIDE SEQUENCE</scope>
    <source>
        <strain evidence="2">HKST-UBA01</strain>
    </source>
</reference>
<evidence type="ECO:0000313" key="2">
    <source>
        <dbReference type="EMBL" id="MCA9729090.1"/>
    </source>
</evidence>
<organism evidence="2 3">
    <name type="scientific">Eiseniibacteriota bacterium</name>
    <dbReference type="NCBI Taxonomy" id="2212470"/>
    <lineage>
        <taxon>Bacteria</taxon>
        <taxon>Candidatus Eiseniibacteriota</taxon>
    </lineage>
</organism>
<sequence length="174" mass="19160">HLAWQTSSELDFSGFHIWRQLGESADVGARPDATAERLTVAPITSPNGTYSYLDAAAPSGFVGYWLEAVDRNGTSEFFGPRSLRVHEKDATAWPNPFQSTVELRLPNGTQTPVRILDVTGRVVRELATPVEGASWSWDGRDASGREVPAGIYFVRTRLDTGRSSGTEIKLLRVR</sequence>
<comment type="caution">
    <text evidence="2">The sequence shown here is derived from an EMBL/GenBank/DDBJ whole genome shotgun (WGS) entry which is preliminary data.</text>
</comment>
<dbReference type="InterPro" id="IPR025965">
    <property type="entry name" value="FlgD/Vpr_Ig-like"/>
</dbReference>
<evidence type="ECO:0000259" key="1">
    <source>
        <dbReference type="Pfam" id="PF13860"/>
    </source>
</evidence>
<evidence type="ECO:0000313" key="3">
    <source>
        <dbReference type="Proteomes" id="UP000697710"/>
    </source>
</evidence>
<dbReference type="EMBL" id="JAGQHR010000570">
    <property type="protein sequence ID" value="MCA9729090.1"/>
    <property type="molecule type" value="Genomic_DNA"/>
</dbReference>
<reference evidence="2" key="2">
    <citation type="journal article" date="2021" name="Microbiome">
        <title>Successional dynamics and alternative stable states in a saline activated sludge microbial community over 9 years.</title>
        <authorList>
            <person name="Wang Y."/>
            <person name="Ye J."/>
            <person name="Ju F."/>
            <person name="Liu L."/>
            <person name="Boyd J.A."/>
            <person name="Deng Y."/>
            <person name="Parks D.H."/>
            <person name="Jiang X."/>
            <person name="Yin X."/>
            <person name="Woodcroft B.J."/>
            <person name="Tyson G.W."/>
            <person name="Hugenholtz P."/>
            <person name="Polz M.F."/>
            <person name="Zhang T."/>
        </authorList>
    </citation>
    <scope>NUCLEOTIDE SEQUENCE</scope>
    <source>
        <strain evidence="2">HKST-UBA01</strain>
    </source>
</reference>
<dbReference type="InterPro" id="IPR026444">
    <property type="entry name" value="Secre_tail"/>
</dbReference>
<feature type="non-terminal residue" evidence="2">
    <location>
        <position position="1"/>
    </location>
</feature>
<name>A0A956M0I5_UNCEI</name>
<proteinExistence type="predicted"/>
<feature type="domain" description="FlgD/Vpr Ig-like" evidence="1">
    <location>
        <begin position="100"/>
        <end position="155"/>
    </location>
</feature>
<dbReference type="AlphaFoldDB" id="A0A956M0I5"/>